<dbReference type="PANTHER" id="PTHR33284">
    <property type="entry name" value="RIBOSOMAL PROTEIN L25/GLN-TRNA SYNTHETASE, ANTI-CODON-BINDING DOMAIN-CONTAINING PROTEIN"/>
    <property type="match status" value="1"/>
</dbReference>
<dbReference type="InterPro" id="IPR037121">
    <property type="entry name" value="Ribosomal_bL25_C"/>
</dbReference>
<keyword evidence="4 5" id="KW-0687">Ribonucleoprotein</keyword>
<organism evidence="9 10">
    <name type="scientific">Paenibacillus algorifonticola</name>
    <dbReference type="NCBI Taxonomy" id="684063"/>
    <lineage>
        <taxon>Bacteria</taxon>
        <taxon>Bacillati</taxon>
        <taxon>Bacillota</taxon>
        <taxon>Bacilli</taxon>
        <taxon>Bacillales</taxon>
        <taxon>Paenibacillaceae</taxon>
        <taxon>Paenibacillus</taxon>
    </lineage>
</organism>
<feature type="domain" description="Large ribosomal subunit protein bL25 beta" evidence="8">
    <location>
        <begin position="101"/>
        <end position="184"/>
    </location>
</feature>
<dbReference type="EMBL" id="FONN01000039">
    <property type="protein sequence ID" value="SFF43991.1"/>
    <property type="molecule type" value="Genomic_DNA"/>
</dbReference>
<dbReference type="InterPro" id="IPR001021">
    <property type="entry name" value="Ribosomal_bL25_long"/>
</dbReference>
<comment type="similarity">
    <text evidence="5">Belongs to the bacterial ribosomal protein bL25 family. CTC subfamily.</text>
</comment>
<dbReference type="HAMAP" id="MF_01334">
    <property type="entry name" value="Ribosomal_bL25_CTC"/>
    <property type="match status" value="1"/>
</dbReference>
<name>A0A1I2IU06_9BACL</name>
<evidence type="ECO:0000256" key="3">
    <source>
        <dbReference type="ARBA" id="ARBA00022980"/>
    </source>
</evidence>
<evidence type="ECO:0000313" key="10">
    <source>
        <dbReference type="Proteomes" id="UP000183410"/>
    </source>
</evidence>
<evidence type="ECO:0000256" key="6">
    <source>
        <dbReference type="SAM" id="MobiDB-lite"/>
    </source>
</evidence>
<keyword evidence="10" id="KW-1185">Reference proteome</keyword>
<evidence type="ECO:0000256" key="5">
    <source>
        <dbReference type="HAMAP-Rule" id="MF_01334"/>
    </source>
</evidence>
<evidence type="ECO:0000256" key="4">
    <source>
        <dbReference type="ARBA" id="ARBA00023274"/>
    </source>
</evidence>
<dbReference type="RefSeq" id="WP_231594443.1">
    <property type="nucleotide sequence ID" value="NZ_FONN01000039.1"/>
</dbReference>
<dbReference type="PANTHER" id="PTHR33284:SF1">
    <property type="entry name" value="RIBOSOMAL PROTEIN L25_GLN-TRNA SYNTHETASE, ANTI-CODON-BINDING DOMAIN-CONTAINING PROTEIN"/>
    <property type="match status" value="1"/>
</dbReference>
<dbReference type="InterPro" id="IPR020057">
    <property type="entry name" value="Ribosomal_bL25_b-dom"/>
</dbReference>
<reference evidence="10" key="1">
    <citation type="submission" date="2016-10" db="EMBL/GenBank/DDBJ databases">
        <authorList>
            <person name="Varghese N."/>
            <person name="Submissions S."/>
        </authorList>
    </citation>
    <scope>NUCLEOTIDE SEQUENCE [LARGE SCALE GENOMIC DNA]</scope>
    <source>
        <strain evidence="10">CGMCC 1.10223</strain>
    </source>
</reference>
<protein>
    <recommendedName>
        <fullName evidence="5">Large ribosomal subunit protein bL25</fullName>
    </recommendedName>
    <alternativeName>
        <fullName evidence="5">General stress protein CTC</fullName>
    </alternativeName>
</protein>
<feature type="domain" description="Large ribosomal subunit protein bL25 L25" evidence="7">
    <location>
        <begin position="8"/>
        <end position="93"/>
    </location>
</feature>
<dbReference type="InterPro" id="IPR029751">
    <property type="entry name" value="Ribosomal_L25_dom"/>
</dbReference>
<feature type="compositionally biased region" description="Basic and acidic residues" evidence="6">
    <location>
        <begin position="204"/>
        <end position="216"/>
    </location>
</feature>
<dbReference type="InterPro" id="IPR020930">
    <property type="entry name" value="Ribosomal_uL5_bac-type"/>
</dbReference>
<evidence type="ECO:0000313" key="9">
    <source>
        <dbReference type="EMBL" id="SFF43991.1"/>
    </source>
</evidence>
<dbReference type="GO" id="GO:0022625">
    <property type="term" value="C:cytosolic large ribosomal subunit"/>
    <property type="evidence" value="ECO:0007669"/>
    <property type="project" value="TreeGrafter"/>
</dbReference>
<dbReference type="AlphaFoldDB" id="A0A1I2IU06"/>
<evidence type="ECO:0000256" key="2">
    <source>
        <dbReference type="ARBA" id="ARBA00022884"/>
    </source>
</evidence>
<dbReference type="NCBIfam" id="TIGR00731">
    <property type="entry name" value="bL25_bact_ctc"/>
    <property type="match status" value="1"/>
</dbReference>
<dbReference type="Pfam" id="PF01386">
    <property type="entry name" value="Ribosomal_L25p"/>
    <property type="match status" value="1"/>
</dbReference>
<accession>A0A1I2IU06</accession>
<keyword evidence="2 5" id="KW-0694">RNA-binding</keyword>
<dbReference type="InterPro" id="IPR020056">
    <property type="entry name" value="Rbsml_bL25/Gln-tRNA_synth_N"/>
</dbReference>
<dbReference type="Gene3D" id="2.40.240.10">
    <property type="entry name" value="Ribosomal Protein L25, Chain P"/>
    <property type="match status" value="1"/>
</dbReference>
<comment type="function">
    <text evidence="5">This is one of the proteins that binds to the 5S RNA in the ribosome where it forms part of the central protuberance.</text>
</comment>
<keyword evidence="1 5" id="KW-0699">rRNA-binding</keyword>
<sequence>MMSNSMIAETRTALTNGELRSLRQQGKVPAVVYGKQLSQTTSVLLEEKELLALLRSHPKAVLELNIPSHGKQPVMITDVQRDPLSRQVLHVDFHQINMNEEVKTQVRIDFLGEANGVKEGGILQVMLHELEVQCLPGSIPDSIELNVADLEMGSNLLVSDIGVPSGVEVKSDPEQVVVTVLAPQKEISAEEAEESAAESFANEVRSEDAKEVGSSS</sequence>
<feature type="region of interest" description="Disordered" evidence="6">
    <location>
        <begin position="188"/>
        <end position="216"/>
    </location>
</feature>
<dbReference type="Proteomes" id="UP000183410">
    <property type="component" value="Unassembled WGS sequence"/>
</dbReference>
<dbReference type="CDD" id="cd00495">
    <property type="entry name" value="Ribosomal_L25_TL5_CTC"/>
    <property type="match status" value="1"/>
</dbReference>
<gene>
    <name evidence="5" type="primary">rplY</name>
    <name evidence="5" type="synonym">ctc</name>
    <name evidence="9" type="ORF">SAMN04487969_13928</name>
</gene>
<dbReference type="GO" id="GO:0006412">
    <property type="term" value="P:translation"/>
    <property type="evidence" value="ECO:0007669"/>
    <property type="project" value="UniProtKB-UniRule"/>
</dbReference>
<evidence type="ECO:0000259" key="8">
    <source>
        <dbReference type="Pfam" id="PF14693"/>
    </source>
</evidence>
<proteinExistence type="inferred from homology"/>
<evidence type="ECO:0000256" key="1">
    <source>
        <dbReference type="ARBA" id="ARBA00022730"/>
    </source>
</evidence>
<keyword evidence="3 5" id="KW-0689">Ribosomal protein</keyword>
<dbReference type="SUPFAM" id="SSF50715">
    <property type="entry name" value="Ribosomal protein L25-like"/>
    <property type="match status" value="1"/>
</dbReference>
<dbReference type="GO" id="GO:0003735">
    <property type="term" value="F:structural constituent of ribosome"/>
    <property type="evidence" value="ECO:0007669"/>
    <property type="project" value="InterPro"/>
</dbReference>
<dbReference type="InterPro" id="IPR011035">
    <property type="entry name" value="Ribosomal_bL25/Gln-tRNA_synth"/>
</dbReference>
<comment type="subunit">
    <text evidence="5">Part of the 50S ribosomal subunit; part of the 5S rRNA/L5/L18/L25 subcomplex. Contacts the 5S rRNA. Binds to the 5S rRNA independently of L5 and L18.</text>
</comment>
<dbReference type="GO" id="GO:0008097">
    <property type="term" value="F:5S rRNA binding"/>
    <property type="evidence" value="ECO:0007669"/>
    <property type="project" value="InterPro"/>
</dbReference>
<evidence type="ECO:0000259" key="7">
    <source>
        <dbReference type="Pfam" id="PF01386"/>
    </source>
</evidence>
<dbReference type="Pfam" id="PF14693">
    <property type="entry name" value="Ribosomal_TL5_C"/>
    <property type="match status" value="1"/>
</dbReference>
<dbReference type="Gene3D" id="2.170.120.20">
    <property type="entry name" value="Ribosomal protein L25, beta domain"/>
    <property type="match status" value="1"/>
</dbReference>